<reference evidence="11 12" key="1">
    <citation type="submission" date="2016-09" db="EMBL/GenBank/DDBJ databases">
        <title>Draft genome sequence for the type strain of Desulfuribacillus alkaliarsenatis AHT28, an obligately anaerobic, sulfidogenic bacterium isolated from Russian soda lake sediments.</title>
        <authorList>
            <person name="Abin C.A."/>
            <person name="Hollibaugh J.T."/>
        </authorList>
    </citation>
    <scope>NUCLEOTIDE SEQUENCE [LARGE SCALE GENOMIC DNA]</scope>
    <source>
        <strain evidence="11 12">AHT28</strain>
    </source>
</reference>
<dbReference type="Pfam" id="PF07486">
    <property type="entry name" value="Hydrolase_2"/>
    <property type="match status" value="1"/>
</dbReference>
<dbReference type="OrthoDB" id="9785345at2"/>
<dbReference type="InterPro" id="IPR011105">
    <property type="entry name" value="Cell_wall_hydrolase_SleB"/>
</dbReference>
<dbReference type="Gene3D" id="6.20.240.60">
    <property type="match status" value="1"/>
</dbReference>
<gene>
    <name evidence="11" type="ORF">BHF68_09860</name>
</gene>
<dbReference type="AlphaFoldDB" id="A0A1E5FZN5"/>
<name>A0A1E5FZN5_9FIRM</name>
<evidence type="ECO:0000256" key="3">
    <source>
        <dbReference type="ARBA" id="ARBA00022544"/>
    </source>
</evidence>
<dbReference type="InterPro" id="IPR002477">
    <property type="entry name" value="Peptidoglycan-bd-like"/>
</dbReference>
<evidence type="ECO:0000259" key="10">
    <source>
        <dbReference type="Pfam" id="PF07486"/>
    </source>
</evidence>
<keyword evidence="12" id="KW-1185">Reference proteome</keyword>
<dbReference type="NCBIfam" id="TIGR02869">
    <property type="entry name" value="spore_SleB"/>
    <property type="match status" value="1"/>
</dbReference>
<proteinExistence type="inferred from homology"/>
<dbReference type="EMBL" id="MIJE01000033">
    <property type="protein sequence ID" value="OEF96041.1"/>
    <property type="molecule type" value="Genomic_DNA"/>
</dbReference>
<organism evidence="11 12">
    <name type="scientific">Desulfuribacillus alkaliarsenatis</name>
    <dbReference type="NCBI Taxonomy" id="766136"/>
    <lineage>
        <taxon>Bacteria</taxon>
        <taxon>Bacillati</taxon>
        <taxon>Bacillota</taxon>
        <taxon>Desulfuribacillia</taxon>
        <taxon>Desulfuribacillales</taxon>
        <taxon>Desulfuribacillaceae</taxon>
        <taxon>Desulfuribacillus</taxon>
    </lineage>
</organism>
<dbReference type="GO" id="GO:0016787">
    <property type="term" value="F:hydrolase activity"/>
    <property type="evidence" value="ECO:0007669"/>
    <property type="project" value="UniProtKB-KW"/>
</dbReference>
<evidence type="ECO:0000256" key="4">
    <source>
        <dbReference type="ARBA" id="ARBA00022729"/>
    </source>
</evidence>
<keyword evidence="3" id="KW-0309">Germination</keyword>
<sequence>MKSKKIVLIFLTFILILNVISLTYWQTQETARVLRYGAQGNDVTELQTRLNQLGYYTFRITGIYGWRTQAAVRNFQRDYGLVVDGIAGPQTWGALRRNTHLAGATGPARGFTDQEINLLVNLVNGEARGEPYIGQVAVVAVVLNRVRNQQFPNTVSGVVFEPRAFTAVADGQIWLTPTDPNLRQAVMDAINGWDPTNGALYFFNPETSTSPWIWSRPQIKQIGRHIFAY</sequence>
<feature type="domain" description="Cell wall hydrolase SleB" evidence="10">
    <location>
        <begin position="129"/>
        <end position="228"/>
    </location>
</feature>
<evidence type="ECO:0000256" key="5">
    <source>
        <dbReference type="ARBA" id="ARBA00022801"/>
    </source>
</evidence>
<dbReference type="RefSeq" id="WP_069643961.1">
    <property type="nucleotide sequence ID" value="NZ_MIJE01000033.1"/>
</dbReference>
<comment type="similarity">
    <text evidence="1">Belongs to the SleB family.</text>
</comment>
<protein>
    <recommendedName>
        <fullName evidence="2 8">Spore cortex-lytic enzyme</fullName>
    </recommendedName>
</protein>
<evidence type="ECO:0000256" key="1">
    <source>
        <dbReference type="ARBA" id="ARBA00007010"/>
    </source>
</evidence>
<accession>A0A1E5FZN5</accession>
<evidence type="ECO:0000259" key="9">
    <source>
        <dbReference type="Pfam" id="PF01471"/>
    </source>
</evidence>
<evidence type="ECO:0000256" key="7">
    <source>
        <dbReference type="ARBA" id="ARBA00023316"/>
    </source>
</evidence>
<dbReference type="GO" id="GO:0071555">
    <property type="term" value="P:cell wall organization"/>
    <property type="evidence" value="ECO:0007669"/>
    <property type="project" value="UniProtKB-KW"/>
</dbReference>
<keyword evidence="5" id="KW-0378">Hydrolase</keyword>
<evidence type="ECO:0000313" key="11">
    <source>
        <dbReference type="EMBL" id="OEF96041.1"/>
    </source>
</evidence>
<evidence type="ECO:0000256" key="8">
    <source>
        <dbReference type="NCBIfam" id="TIGR02869"/>
    </source>
</evidence>
<dbReference type="GO" id="GO:0030435">
    <property type="term" value="P:sporulation resulting in formation of a cellular spore"/>
    <property type="evidence" value="ECO:0007669"/>
    <property type="project" value="UniProtKB-KW"/>
</dbReference>
<keyword evidence="6" id="KW-0749">Sporulation</keyword>
<evidence type="ECO:0000256" key="2">
    <source>
        <dbReference type="ARBA" id="ARBA00018364"/>
    </source>
</evidence>
<dbReference type="InterPro" id="IPR036366">
    <property type="entry name" value="PGBDSf"/>
</dbReference>
<feature type="domain" description="Peptidoglycan binding-like" evidence="9">
    <location>
        <begin position="39"/>
        <end position="95"/>
    </location>
</feature>
<evidence type="ECO:0000256" key="6">
    <source>
        <dbReference type="ARBA" id="ARBA00022969"/>
    </source>
</evidence>
<keyword evidence="7" id="KW-0961">Cell wall biogenesis/degradation</keyword>
<dbReference type="InterPro" id="IPR042047">
    <property type="entry name" value="SleB_dom1"/>
</dbReference>
<dbReference type="STRING" id="766136.BHF68_09860"/>
<keyword evidence="4" id="KW-0732">Signal</keyword>
<dbReference type="Gene3D" id="1.10.101.10">
    <property type="entry name" value="PGBD-like superfamily/PGBD"/>
    <property type="match status" value="1"/>
</dbReference>
<dbReference type="Gene3D" id="1.10.10.2520">
    <property type="entry name" value="Cell wall hydrolase SleB, domain 1"/>
    <property type="match status" value="1"/>
</dbReference>
<evidence type="ECO:0000313" key="12">
    <source>
        <dbReference type="Proteomes" id="UP000094296"/>
    </source>
</evidence>
<dbReference type="GO" id="GO:0009847">
    <property type="term" value="P:spore germination"/>
    <property type="evidence" value="ECO:0007669"/>
    <property type="project" value="UniProtKB-UniRule"/>
</dbReference>
<dbReference type="InterPro" id="IPR036365">
    <property type="entry name" value="PGBD-like_sf"/>
</dbReference>
<dbReference type="Proteomes" id="UP000094296">
    <property type="component" value="Unassembled WGS sequence"/>
</dbReference>
<dbReference type="SUPFAM" id="SSF47090">
    <property type="entry name" value="PGBD-like"/>
    <property type="match status" value="1"/>
</dbReference>
<comment type="caution">
    <text evidence="11">The sequence shown here is derived from an EMBL/GenBank/DDBJ whole genome shotgun (WGS) entry which is preliminary data.</text>
</comment>
<dbReference type="InterPro" id="IPR014224">
    <property type="entry name" value="Spore_cortex_SleB"/>
</dbReference>
<dbReference type="Pfam" id="PF01471">
    <property type="entry name" value="PG_binding_1"/>
    <property type="match status" value="1"/>
</dbReference>